<comment type="caution">
    <text evidence="2">The sequence shown here is derived from an EMBL/GenBank/DDBJ whole genome shotgun (WGS) entry which is preliminary data.</text>
</comment>
<dbReference type="InterPro" id="IPR038740">
    <property type="entry name" value="BioF2-like_GNAT_dom"/>
</dbReference>
<dbReference type="RefSeq" id="WP_379665042.1">
    <property type="nucleotide sequence ID" value="NZ_JBHULH010000001.1"/>
</dbReference>
<evidence type="ECO:0000259" key="1">
    <source>
        <dbReference type="Pfam" id="PF13480"/>
    </source>
</evidence>
<evidence type="ECO:0000313" key="2">
    <source>
        <dbReference type="EMBL" id="MFD2566334.1"/>
    </source>
</evidence>
<dbReference type="Proteomes" id="UP001597508">
    <property type="component" value="Unassembled WGS sequence"/>
</dbReference>
<name>A0ABW5LP56_9FLAO</name>
<proteinExistence type="predicted"/>
<reference evidence="3" key="1">
    <citation type="journal article" date="2019" name="Int. J. Syst. Evol. Microbiol.">
        <title>The Global Catalogue of Microorganisms (GCM) 10K type strain sequencing project: providing services to taxonomists for standard genome sequencing and annotation.</title>
        <authorList>
            <consortium name="The Broad Institute Genomics Platform"/>
            <consortium name="The Broad Institute Genome Sequencing Center for Infectious Disease"/>
            <person name="Wu L."/>
            <person name="Ma J."/>
        </authorList>
    </citation>
    <scope>NUCLEOTIDE SEQUENCE [LARGE SCALE GENOMIC DNA]</scope>
    <source>
        <strain evidence="3">KCTC 52127</strain>
    </source>
</reference>
<sequence>MISFFHRNEIDESKYNDCISKSGQDMLYAYSWYLDTVVEQWGALVLDDYQAVMPIPYQKKYTIQYVHPPLWILQLGVFSQTEKYSIEDFINTLQEKFRFIELRLNAKNSLGFENYPLSKKNMYQELDLRKGYDTVKQLYKSDRKKDLRRAEKHQLIEKWADNPDRFIDLFKNNVGLRTPEVQEKDYNNLKALMSVCVQKQAGEILSVYEGEQLVASAFFIKEGKTVTILCSSTDFSNRKNGANTFLIDRAISKYSNDFNTFNFGGSSMPSIAKYFLSFGATQVEYPFLKINKLPSLLRLFKS</sequence>
<dbReference type="PANTHER" id="PTHR36174">
    <property type="entry name" value="LIPID II:GLYCINE GLYCYLTRANSFERASE"/>
    <property type="match status" value="1"/>
</dbReference>
<dbReference type="PANTHER" id="PTHR36174:SF1">
    <property type="entry name" value="LIPID II:GLYCINE GLYCYLTRANSFERASE"/>
    <property type="match status" value="1"/>
</dbReference>
<organism evidence="2 3">
    <name type="scientific">Pseudotenacibaculum haliotis</name>
    <dbReference type="NCBI Taxonomy" id="1862138"/>
    <lineage>
        <taxon>Bacteria</taxon>
        <taxon>Pseudomonadati</taxon>
        <taxon>Bacteroidota</taxon>
        <taxon>Flavobacteriia</taxon>
        <taxon>Flavobacteriales</taxon>
        <taxon>Flavobacteriaceae</taxon>
        <taxon>Pseudotenacibaculum</taxon>
    </lineage>
</organism>
<dbReference type="EC" id="2.3.1.-" evidence="2"/>
<protein>
    <submittedName>
        <fullName evidence="2">GNAT family N-acetyltransferase</fullName>
        <ecNumber evidence="2">2.3.1.-</ecNumber>
    </submittedName>
</protein>
<accession>A0ABW5LP56</accession>
<dbReference type="SUPFAM" id="SSF55729">
    <property type="entry name" value="Acyl-CoA N-acyltransferases (Nat)"/>
    <property type="match status" value="1"/>
</dbReference>
<feature type="domain" description="BioF2-like acetyltransferase" evidence="1">
    <location>
        <begin position="146"/>
        <end position="267"/>
    </location>
</feature>
<gene>
    <name evidence="2" type="ORF">ACFSRZ_03050</name>
</gene>
<dbReference type="EMBL" id="JBHULH010000001">
    <property type="protein sequence ID" value="MFD2566334.1"/>
    <property type="molecule type" value="Genomic_DNA"/>
</dbReference>
<keyword evidence="2" id="KW-0808">Transferase</keyword>
<evidence type="ECO:0000313" key="3">
    <source>
        <dbReference type="Proteomes" id="UP001597508"/>
    </source>
</evidence>
<dbReference type="Gene3D" id="3.40.630.30">
    <property type="match status" value="1"/>
</dbReference>
<dbReference type="Pfam" id="PF13480">
    <property type="entry name" value="Acetyltransf_6"/>
    <property type="match status" value="1"/>
</dbReference>
<dbReference type="GO" id="GO:0016746">
    <property type="term" value="F:acyltransferase activity"/>
    <property type="evidence" value="ECO:0007669"/>
    <property type="project" value="UniProtKB-KW"/>
</dbReference>
<dbReference type="InterPro" id="IPR016181">
    <property type="entry name" value="Acyl_CoA_acyltransferase"/>
</dbReference>
<keyword evidence="3" id="KW-1185">Reference proteome</keyword>
<dbReference type="InterPro" id="IPR050644">
    <property type="entry name" value="PG_Glycine_Bridge_Synth"/>
</dbReference>
<keyword evidence="2" id="KW-0012">Acyltransferase</keyword>